<dbReference type="SMART" id="SM00100">
    <property type="entry name" value="cNMP"/>
    <property type="match status" value="2"/>
</dbReference>
<dbReference type="Pfam" id="PF00027">
    <property type="entry name" value="cNMP_binding"/>
    <property type="match status" value="1"/>
</dbReference>
<accession>A0A1R2C425</accession>
<organism evidence="2 3">
    <name type="scientific">Stentor coeruleus</name>
    <dbReference type="NCBI Taxonomy" id="5963"/>
    <lineage>
        <taxon>Eukaryota</taxon>
        <taxon>Sar</taxon>
        <taxon>Alveolata</taxon>
        <taxon>Ciliophora</taxon>
        <taxon>Postciliodesmatophora</taxon>
        <taxon>Heterotrichea</taxon>
        <taxon>Heterotrichida</taxon>
        <taxon>Stentoridae</taxon>
        <taxon>Stentor</taxon>
    </lineage>
</organism>
<protein>
    <recommendedName>
        <fullName evidence="1">Cyclic nucleotide-binding domain-containing protein</fullName>
    </recommendedName>
</protein>
<dbReference type="SUPFAM" id="SSF51206">
    <property type="entry name" value="cAMP-binding domain-like"/>
    <property type="match status" value="2"/>
</dbReference>
<proteinExistence type="predicted"/>
<dbReference type="OrthoDB" id="312042at2759"/>
<dbReference type="PROSITE" id="PS50042">
    <property type="entry name" value="CNMP_BINDING_3"/>
    <property type="match status" value="2"/>
</dbReference>
<reference evidence="2 3" key="1">
    <citation type="submission" date="2016-11" db="EMBL/GenBank/DDBJ databases">
        <title>The macronuclear genome of Stentor coeruleus: a giant cell with tiny introns.</title>
        <authorList>
            <person name="Slabodnick M."/>
            <person name="Ruby J.G."/>
            <person name="Reiff S.B."/>
            <person name="Swart E.C."/>
            <person name="Gosai S."/>
            <person name="Prabakaran S."/>
            <person name="Witkowska E."/>
            <person name="Larue G.E."/>
            <person name="Fisher S."/>
            <person name="Freeman R.M."/>
            <person name="Gunawardena J."/>
            <person name="Chu W."/>
            <person name="Stover N.A."/>
            <person name="Gregory B.D."/>
            <person name="Nowacki M."/>
            <person name="Derisi J."/>
            <person name="Roy S.W."/>
            <person name="Marshall W.F."/>
            <person name="Sood P."/>
        </authorList>
    </citation>
    <scope>NUCLEOTIDE SEQUENCE [LARGE SCALE GENOMIC DNA]</scope>
    <source>
        <strain evidence="2">WM001</strain>
    </source>
</reference>
<dbReference type="CDD" id="cd00038">
    <property type="entry name" value="CAP_ED"/>
    <property type="match status" value="2"/>
</dbReference>
<dbReference type="Proteomes" id="UP000187209">
    <property type="component" value="Unassembled WGS sequence"/>
</dbReference>
<dbReference type="InterPro" id="IPR018490">
    <property type="entry name" value="cNMP-bd_dom_sf"/>
</dbReference>
<dbReference type="AlphaFoldDB" id="A0A1R2C425"/>
<dbReference type="InterPro" id="IPR000595">
    <property type="entry name" value="cNMP-bd_dom"/>
</dbReference>
<dbReference type="Gene3D" id="2.60.120.10">
    <property type="entry name" value="Jelly Rolls"/>
    <property type="match status" value="2"/>
</dbReference>
<dbReference type="EMBL" id="MPUH01000292">
    <property type="protein sequence ID" value="OMJ83772.1"/>
    <property type="molecule type" value="Genomic_DNA"/>
</dbReference>
<dbReference type="PANTHER" id="PTHR23011:SF28">
    <property type="entry name" value="CYCLIC NUCLEOTIDE-BINDING DOMAIN CONTAINING PROTEIN"/>
    <property type="match status" value="1"/>
</dbReference>
<gene>
    <name evidence="2" type="ORF">SteCoe_15251</name>
</gene>
<name>A0A1R2C425_9CILI</name>
<feature type="domain" description="Cyclic nucleotide-binding" evidence="1">
    <location>
        <begin position="70"/>
        <end position="163"/>
    </location>
</feature>
<evidence type="ECO:0000259" key="1">
    <source>
        <dbReference type="PROSITE" id="PS50042"/>
    </source>
</evidence>
<evidence type="ECO:0000313" key="2">
    <source>
        <dbReference type="EMBL" id="OMJ83772.1"/>
    </source>
</evidence>
<keyword evidence="3" id="KW-1185">Reference proteome</keyword>
<dbReference type="InterPro" id="IPR014710">
    <property type="entry name" value="RmlC-like_jellyroll"/>
</dbReference>
<dbReference type="PANTHER" id="PTHR23011">
    <property type="entry name" value="CYCLIC NUCLEOTIDE-BINDING DOMAIN CONTAINING PROTEIN"/>
    <property type="match status" value="1"/>
</dbReference>
<evidence type="ECO:0000313" key="3">
    <source>
        <dbReference type="Proteomes" id="UP000187209"/>
    </source>
</evidence>
<sequence length="384" mass="44347">MSGKIPMKEKLKEILQIPKALRSQNDLEELSSLIGDIKIFEDYKYSSKLKLLCQHLNFISYGIKHQISIEGQEGDAFYLILSGRVGLYINTNKYGKTRLNSIAELKEGDSFGESGLLYGAKYTASAITTTNVELMVLKKEDYDQEFKGDEMLIQRKIANFFRKQGIFKQLPEDKLEFIVKKTKKPIDFKTSDVIVKQGSAPDAFYFIAKGRAKVLKRLDFKKTQSSLTSPTPYDYEYRNFQAKIIEIEEIAKPSLIGGYEALRNLPYNFSVICTMPCSVYKVSLSDLKLLDLNEMQYLINACPPPLSDNDIRLKFYNDNLWNTYKNNFIDSVRKEKKFKIRFNFRMPATNWHKGRSFTPENMFGMPQTHLKLAPIERIIPSSRN</sequence>
<feature type="domain" description="Cyclic nucleotide-binding" evidence="1">
    <location>
        <begin position="166"/>
        <end position="217"/>
    </location>
</feature>
<comment type="caution">
    <text evidence="2">The sequence shown here is derived from an EMBL/GenBank/DDBJ whole genome shotgun (WGS) entry which is preliminary data.</text>
</comment>